<keyword evidence="3 6" id="KW-0812">Transmembrane</keyword>
<accession>A0ABR3NWF1</accession>
<dbReference type="Gene3D" id="1.10.1450.10">
    <property type="entry name" value="Tetraspanin"/>
    <property type="match status" value="1"/>
</dbReference>
<dbReference type="EMBL" id="JAYMGO010000001">
    <property type="protein sequence ID" value="KAL1281336.1"/>
    <property type="molecule type" value="Genomic_DNA"/>
</dbReference>
<organism evidence="7 8">
    <name type="scientific">Cirrhinus molitorella</name>
    <name type="common">mud carp</name>
    <dbReference type="NCBI Taxonomy" id="172907"/>
    <lineage>
        <taxon>Eukaryota</taxon>
        <taxon>Metazoa</taxon>
        <taxon>Chordata</taxon>
        <taxon>Craniata</taxon>
        <taxon>Vertebrata</taxon>
        <taxon>Euteleostomi</taxon>
        <taxon>Actinopterygii</taxon>
        <taxon>Neopterygii</taxon>
        <taxon>Teleostei</taxon>
        <taxon>Ostariophysi</taxon>
        <taxon>Cypriniformes</taxon>
        <taxon>Cyprinidae</taxon>
        <taxon>Labeoninae</taxon>
        <taxon>Labeonini</taxon>
        <taxon>Cirrhinus</taxon>
    </lineage>
</organism>
<evidence type="ECO:0000256" key="5">
    <source>
        <dbReference type="ARBA" id="ARBA00023136"/>
    </source>
</evidence>
<comment type="subcellular location">
    <subcellularLocation>
        <location evidence="1 6">Membrane</location>
        <topology evidence="1 6">Multi-pass membrane protein</topology>
    </subcellularLocation>
</comment>
<comment type="similarity">
    <text evidence="2 6">Belongs to the tetraspanin (TM4SF) family.</text>
</comment>
<feature type="transmembrane region" description="Helical" evidence="6">
    <location>
        <begin position="257"/>
        <end position="282"/>
    </location>
</feature>
<name>A0ABR3NWF1_9TELE</name>
<evidence type="ECO:0000256" key="4">
    <source>
        <dbReference type="ARBA" id="ARBA00022989"/>
    </source>
</evidence>
<dbReference type="InterPro" id="IPR008952">
    <property type="entry name" value="Tetraspanin_EC2_sf"/>
</dbReference>
<feature type="transmembrane region" description="Helical" evidence="6">
    <location>
        <begin position="103"/>
        <end position="126"/>
    </location>
</feature>
<feature type="transmembrane region" description="Helical" evidence="6">
    <location>
        <begin position="133"/>
        <end position="157"/>
    </location>
</feature>
<dbReference type="PIRSF" id="PIRSF002419">
    <property type="entry name" value="Tetraspanin"/>
    <property type="match status" value="1"/>
</dbReference>
<evidence type="ECO:0000256" key="1">
    <source>
        <dbReference type="ARBA" id="ARBA00004141"/>
    </source>
</evidence>
<keyword evidence="8" id="KW-1185">Reference proteome</keyword>
<dbReference type="Proteomes" id="UP001558613">
    <property type="component" value="Unassembled WGS sequence"/>
</dbReference>
<gene>
    <name evidence="7" type="ORF">QQF64_000139</name>
</gene>
<dbReference type="PANTHER" id="PTHR19282:SF561">
    <property type="entry name" value="TETRASPANIN"/>
    <property type="match status" value="1"/>
</dbReference>
<dbReference type="InterPro" id="IPR000301">
    <property type="entry name" value="Tetraspanin_animals"/>
</dbReference>
<keyword evidence="4 6" id="KW-1133">Transmembrane helix</keyword>
<proteinExistence type="inferred from homology"/>
<dbReference type="InterPro" id="IPR018499">
    <property type="entry name" value="Tetraspanin/Peripherin"/>
</dbReference>
<comment type="caution">
    <text evidence="7">The sequence shown here is derived from an EMBL/GenBank/DDBJ whole genome shotgun (WGS) entry which is preliminary data.</text>
</comment>
<reference evidence="7 8" key="1">
    <citation type="submission" date="2023-09" db="EMBL/GenBank/DDBJ databases">
        <authorList>
            <person name="Wang M."/>
        </authorList>
    </citation>
    <scope>NUCLEOTIDE SEQUENCE [LARGE SCALE GENOMIC DNA]</scope>
    <source>
        <strain evidence="7">GT-2023</strain>
        <tissue evidence="7">Liver</tissue>
    </source>
</reference>
<evidence type="ECO:0000256" key="6">
    <source>
        <dbReference type="RuleBase" id="RU361218"/>
    </source>
</evidence>
<keyword evidence="5 6" id="KW-0472">Membrane</keyword>
<dbReference type="PRINTS" id="PR00259">
    <property type="entry name" value="TMFOUR"/>
</dbReference>
<feature type="transmembrane region" description="Helical" evidence="6">
    <location>
        <begin position="50"/>
        <end position="78"/>
    </location>
</feature>
<dbReference type="SUPFAM" id="SSF48652">
    <property type="entry name" value="Tetraspanin"/>
    <property type="match status" value="1"/>
</dbReference>
<evidence type="ECO:0000256" key="2">
    <source>
        <dbReference type="ARBA" id="ARBA00006840"/>
    </source>
</evidence>
<dbReference type="CDD" id="cd03156">
    <property type="entry name" value="uroplakin_I_like_LEL"/>
    <property type="match status" value="1"/>
</dbReference>
<sequence length="287" mass="31161">MNICSRNLSFLFGGLPVFSYTSDDSSHTPESIVHLWTGIRKSAKMCCKGFLKAMMFVFNGIIFLAGAAILAVGVWVAVDRVSLLGILDNIENAPPELAQLANIGYVLIGVGAFLTLMGFLGCCGAIQENKCMLLTFFVIVLIIFLLEVALAVVLVVFEPLVENILNEIERSVAESIKENYGKDESFTSVWNNTMNELECCGYKNYTDFTDSPFENSFNLYPETCCKNSTELCSDTVAGGQPVVGCFRALVTLIEENAVLLAGVAFGIAALEISAMVVSMILYKSVGK</sequence>
<evidence type="ECO:0000313" key="8">
    <source>
        <dbReference type="Proteomes" id="UP001558613"/>
    </source>
</evidence>
<protein>
    <recommendedName>
        <fullName evidence="6">Tetraspanin</fullName>
    </recommendedName>
</protein>
<dbReference type="Pfam" id="PF00335">
    <property type="entry name" value="Tetraspanin"/>
    <property type="match status" value="1"/>
</dbReference>
<evidence type="ECO:0000313" key="7">
    <source>
        <dbReference type="EMBL" id="KAL1281336.1"/>
    </source>
</evidence>
<dbReference type="PANTHER" id="PTHR19282">
    <property type="entry name" value="TETRASPANIN"/>
    <property type="match status" value="1"/>
</dbReference>
<evidence type="ECO:0000256" key="3">
    <source>
        <dbReference type="ARBA" id="ARBA00022692"/>
    </source>
</evidence>